<proteinExistence type="predicted"/>
<dbReference type="RefSeq" id="WP_186957306.1">
    <property type="nucleotide sequence ID" value="NZ_JACOFX010000044.1"/>
</dbReference>
<gene>
    <name evidence="1" type="ORF">H8L47_28985</name>
</gene>
<reference evidence="1 2" key="1">
    <citation type="submission" date="2020-08" db="EMBL/GenBank/DDBJ databases">
        <title>Novel species isolated from subtropical streams in China.</title>
        <authorList>
            <person name="Lu H."/>
        </authorList>
    </citation>
    <scope>NUCLEOTIDE SEQUENCE [LARGE SCALE GENOMIC DNA]</scope>
    <source>
        <strain evidence="1 2">NL8W</strain>
    </source>
</reference>
<protein>
    <submittedName>
        <fullName evidence="1">Uncharacterized protein</fullName>
    </submittedName>
</protein>
<accession>A0ABR6ZJR3</accession>
<sequence>MNGYTVCSFEKNGTKNYLVLDVVVDVEQSQALLHAFNGDGSCTPFPLSFTAKFSAQDLLNEAFKDGINHVKNIEGWSGEGRSEDLRALLANPSVLVFIRDNCKSAILAADIEKLSNPNA</sequence>
<keyword evidence="2" id="KW-1185">Reference proteome</keyword>
<evidence type="ECO:0000313" key="2">
    <source>
        <dbReference type="Proteomes" id="UP000646911"/>
    </source>
</evidence>
<dbReference type="EMBL" id="JACOFX010000044">
    <property type="protein sequence ID" value="MBC3911605.1"/>
    <property type="molecule type" value="Genomic_DNA"/>
</dbReference>
<organism evidence="1 2">
    <name type="scientific">Undibacterium umbellatum</name>
    <dbReference type="NCBI Taxonomy" id="2762300"/>
    <lineage>
        <taxon>Bacteria</taxon>
        <taxon>Pseudomonadati</taxon>
        <taxon>Pseudomonadota</taxon>
        <taxon>Betaproteobacteria</taxon>
        <taxon>Burkholderiales</taxon>
        <taxon>Oxalobacteraceae</taxon>
        <taxon>Undibacterium</taxon>
    </lineage>
</organism>
<name>A0ABR6ZJR3_9BURK</name>
<comment type="caution">
    <text evidence="1">The sequence shown here is derived from an EMBL/GenBank/DDBJ whole genome shotgun (WGS) entry which is preliminary data.</text>
</comment>
<dbReference type="Proteomes" id="UP000646911">
    <property type="component" value="Unassembled WGS sequence"/>
</dbReference>
<evidence type="ECO:0000313" key="1">
    <source>
        <dbReference type="EMBL" id="MBC3911605.1"/>
    </source>
</evidence>